<organism evidence="2 3">
    <name type="scientific">Bacteroides pyogenes JCM 6292</name>
    <dbReference type="NCBI Taxonomy" id="1235809"/>
    <lineage>
        <taxon>Bacteria</taxon>
        <taxon>Pseudomonadati</taxon>
        <taxon>Bacteroidota</taxon>
        <taxon>Bacteroidia</taxon>
        <taxon>Bacteroidales</taxon>
        <taxon>Bacteroidaceae</taxon>
        <taxon>Bacteroides</taxon>
    </lineage>
</organism>
<dbReference type="Proteomes" id="UP000018861">
    <property type="component" value="Unassembled WGS sequence"/>
</dbReference>
<keyword evidence="1" id="KW-0812">Transmembrane</keyword>
<feature type="transmembrane region" description="Helical" evidence="1">
    <location>
        <begin position="40"/>
        <end position="64"/>
    </location>
</feature>
<dbReference type="EMBL" id="BAIQ01000032">
    <property type="protein sequence ID" value="GAE16343.1"/>
    <property type="molecule type" value="Genomic_DNA"/>
</dbReference>
<dbReference type="AlphaFoldDB" id="W4PAD1"/>
<reference evidence="2 3" key="1">
    <citation type="journal article" date="2014" name="Genome Announc.">
        <title>Draft Genome Sequences of Three Strains of Bacteroides pyogenes Isolated from a Cat and Swine.</title>
        <authorList>
            <person name="Sakamoto M."/>
            <person name="Oshima K."/>
            <person name="Suda W."/>
            <person name="Kitamura K."/>
            <person name="Iida T."/>
            <person name="Hattori M."/>
            <person name="Ohkuma M."/>
        </authorList>
    </citation>
    <scope>NUCLEOTIDE SEQUENCE [LARGE SCALE GENOMIC DNA]</scope>
    <source>
        <strain evidence="2 3">JCM 6292</strain>
    </source>
</reference>
<protein>
    <submittedName>
        <fullName evidence="2">Uncharacterized protein</fullName>
    </submittedName>
</protein>
<name>W4PAD1_9BACE</name>
<evidence type="ECO:0000256" key="1">
    <source>
        <dbReference type="SAM" id="Phobius"/>
    </source>
</evidence>
<evidence type="ECO:0000313" key="3">
    <source>
        <dbReference type="Proteomes" id="UP000018861"/>
    </source>
</evidence>
<keyword evidence="1" id="KW-0472">Membrane</keyword>
<comment type="caution">
    <text evidence="2">The sequence shown here is derived from an EMBL/GenBank/DDBJ whole genome shotgun (WGS) entry which is preliminary data.</text>
</comment>
<evidence type="ECO:0000313" key="2">
    <source>
        <dbReference type="EMBL" id="GAE16343.1"/>
    </source>
</evidence>
<proteinExistence type="predicted"/>
<sequence length="72" mass="8368">MYILLLHRRIVFYFFKVYIFSFVFAEYLLGALFLPTIGKIVDFIIISGVRVRFSICMLVSVSLFEVCTLMSG</sequence>
<keyword evidence="1" id="KW-1133">Transmembrane helix</keyword>
<accession>W4PAD1</accession>
<gene>
    <name evidence="2" type="ORF">JCM6292_2755</name>
</gene>
<feature type="transmembrane region" description="Helical" evidence="1">
    <location>
        <begin position="12"/>
        <end position="34"/>
    </location>
</feature>